<evidence type="ECO:0000313" key="6">
    <source>
        <dbReference type="EMBL" id="AZR05910.1"/>
    </source>
</evidence>
<name>A0A3Q9GEG2_9ACTO</name>
<sequence>MATAISASEVHVQLGSAHILLGISFELAEGRTLAVLGSNGSGKSTLVRALVGAIPISHGHVQLFGQSLKHRRRIDWARIGFAPQRATATSGVPATALETVMGGLIYGNRLLAPRGGRDKAMAALDVVGLADRAHESVQTFSGGQQQRVLTARALVRNPDMVILDEPFAGVDAASRETILAALYAQQAQGKTIVLVLHEIHEYLGLIHEALILDGGRVLEHTTEVADLHGSGHHGLPGHDHVHAHGDAPHLHSPYMEGLL</sequence>
<evidence type="ECO:0000256" key="2">
    <source>
        <dbReference type="ARBA" id="ARBA00022448"/>
    </source>
</evidence>
<dbReference type="EMBL" id="CP033905">
    <property type="protein sequence ID" value="AZR05910.1"/>
    <property type="molecule type" value="Genomic_DNA"/>
</dbReference>
<evidence type="ECO:0000313" key="7">
    <source>
        <dbReference type="Proteomes" id="UP000275951"/>
    </source>
</evidence>
<protein>
    <submittedName>
        <fullName evidence="6">ABC transporter ATP-binding protein</fullName>
    </submittedName>
</protein>
<evidence type="ECO:0000256" key="3">
    <source>
        <dbReference type="ARBA" id="ARBA00022741"/>
    </source>
</evidence>
<reference evidence="6 7" key="1">
    <citation type="submission" date="2018-11" db="EMBL/GenBank/DDBJ databases">
        <title>Multidrug-resistant genes are associated with an 42-kb island TGI1 carrying a complex class 1 integron in a Trueperella pyogenes.</title>
        <authorList>
            <person name="Dong W."/>
        </authorList>
    </citation>
    <scope>NUCLEOTIDE SEQUENCE [LARGE SCALE GENOMIC DNA]</scope>
    <source>
        <strain evidence="6 7">TP4</strain>
    </source>
</reference>
<dbReference type="InterPro" id="IPR003439">
    <property type="entry name" value="ABC_transporter-like_ATP-bd"/>
</dbReference>
<feature type="domain" description="ABC transporter" evidence="5">
    <location>
        <begin position="5"/>
        <end position="239"/>
    </location>
</feature>
<dbReference type="SUPFAM" id="SSF52540">
    <property type="entry name" value="P-loop containing nucleoside triphosphate hydrolases"/>
    <property type="match status" value="1"/>
</dbReference>
<organism evidence="6 7">
    <name type="scientific">Trueperella pyogenes</name>
    <dbReference type="NCBI Taxonomy" id="1661"/>
    <lineage>
        <taxon>Bacteria</taxon>
        <taxon>Bacillati</taxon>
        <taxon>Actinomycetota</taxon>
        <taxon>Actinomycetes</taxon>
        <taxon>Actinomycetales</taxon>
        <taxon>Actinomycetaceae</taxon>
        <taxon>Trueperella</taxon>
    </lineage>
</organism>
<dbReference type="PANTHER" id="PTHR42734">
    <property type="entry name" value="METAL TRANSPORT SYSTEM ATP-BINDING PROTEIN TM_0124-RELATED"/>
    <property type="match status" value="1"/>
</dbReference>
<dbReference type="PANTHER" id="PTHR42734:SF5">
    <property type="entry name" value="IRON TRANSPORT SYSTEM ATP-BINDING PROTEIN HI_0361-RELATED"/>
    <property type="match status" value="1"/>
</dbReference>
<dbReference type="PROSITE" id="PS50893">
    <property type="entry name" value="ABC_TRANSPORTER_2"/>
    <property type="match status" value="1"/>
</dbReference>
<proteinExistence type="inferred from homology"/>
<comment type="similarity">
    <text evidence="1">Belongs to the ABC transporter superfamily.</text>
</comment>
<dbReference type="RefSeq" id="WP_039662547.1">
    <property type="nucleotide sequence ID" value="NZ_CP029001.1"/>
</dbReference>
<dbReference type="Pfam" id="PF00005">
    <property type="entry name" value="ABC_tran"/>
    <property type="match status" value="1"/>
</dbReference>
<evidence type="ECO:0000256" key="1">
    <source>
        <dbReference type="ARBA" id="ARBA00005417"/>
    </source>
</evidence>
<accession>A0A3Q9GEG2</accession>
<dbReference type="InterPro" id="IPR027417">
    <property type="entry name" value="P-loop_NTPase"/>
</dbReference>
<keyword evidence="2" id="KW-0813">Transport</keyword>
<keyword evidence="4 6" id="KW-0067">ATP-binding</keyword>
<dbReference type="SMART" id="SM00382">
    <property type="entry name" value="AAA"/>
    <property type="match status" value="1"/>
</dbReference>
<keyword evidence="3" id="KW-0547">Nucleotide-binding</keyword>
<dbReference type="AlphaFoldDB" id="A0A3Q9GEG2"/>
<gene>
    <name evidence="6" type="ORF">EBQ10_00425</name>
</gene>
<dbReference type="GO" id="GO:0016887">
    <property type="term" value="F:ATP hydrolysis activity"/>
    <property type="evidence" value="ECO:0007669"/>
    <property type="project" value="InterPro"/>
</dbReference>
<evidence type="ECO:0000259" key="5">
    <source>
        <dbReference type="PROSITE" id="PS50893"/>
    </source>
</evidence>
<dbReference type="Proteomes" id="UP000275951">
    <property type="component" value="Chromosome"/>
</dbReference>
<dbReference type="InterPro" id="IPR050153">
    <property type="entry name" value="Metal_Ion_Import_ABC"/>
</dbReference>
<dbReference type="GO" id="GO:0005524">
    <property type="term" value="F:ATP binding"/>
    <property type="evidence" value="ECO:0007669"/>
    <property type="project" value="UniProtKB-KW"/>
</dbReference>
<dbReference type="InterPro" id="IPR003593">
    <property type="entry name" value="AAA+_ATPase"/>
</dbReference>
<evidence type="ECO:0000256" key="4">
    <source>
        <dbReference type="ARBA" id="ARBA00022840"/>
    </source>
</evidence>
<dbReference type="Gene3D" id="3.40.50.300">
    <property type="entry name" value="P-loop containing nucleotide triphosphate hydrolases"/>
    <property type="match status" value="1"/>
</dbReference>